<dbReference type="GO" id="GO:0005758">
    <property type="term" value="C:mitochondrial intermembrane space"/>
    <property type="evidence" value="ECO:0007669"/>
    <property type="project" value="TreeGrafter"/>
</dbReference>
<evidence type="ECO:0000256" key="3">
    <source>
        <dbReference type="ARBA" id="ARBA00022833"/>
    </source>
</evidence>
<dbReference type="InterPro" id="IPR052604">
    <property type="entry name" value="Mito_Tim_assembly_helper"/>
</dbReference>
<dbReference type="InterPro" id="IPR037274">
    <property type="entry name" value="Znf_CHY_sf"/>
</dbReference>
<accession>A0A167M431</accession>
<dbReference type="OrthoDB" id="411372at2759"/>
<dbReference type="EMBL" id="KV417285">
    <property type="protein sequence ID" value="KZO96314.1"/>
    <property type="molecule type" value="Genomic_DNA"/>
</dbReference>
<evidence type="ECO:0000256" key="2">
    <source>
        <dbReference type="ARBA" id="ARBA00022771"/>
    </source>
</evidence>
<keyword evidence="3" id="KW-0862">Zinc</keyword>
<dbReference type="GO" id="GO:0008270">
    <property type="term" value="F:zinc ion binding"/>
    <property type="evidence" value="ECO:0007669"/>
    <property type="project" value="UniProtKB-KW"/>
</dbReference>
<dbReference type="InterPro" id="IPR008913">
    <property type="entry name" value="Znf_CHY"/>
</dbReference>
<gene>
    <name evidence="6" type="ORF">CALVIDRAFT_515151</name>
</gene>
<dbReference type="Pfam" id="PF05495">
    <property type="entry name" value="zf-CHY"/>
    <property type="match status" value="1"/>
</dbReference>
<dbReference type="PANTHER" id="PTHR28082:SF1">
    <property type="entry name" value="HELPER OF TIM PROTEIN 13"/>
    <property type="match status" value="1"/>
</dbReference>
<sequence length="129" mass="14365">MLVTTDILNKANCASRLPQLSESVVLGVGLDAQTRCNHWHGPSDIIALRFKCCGQFYACHACHVELADHEPIRYRVRDDPEVYAVLCGVCSHEHTVDNYLGREGDCCAKCGASWNPGCRLHTKLYFDPS</sequence>
<reference evidence="6 7" key="1">
    <citation type="journal article" date="2016" name="Mol. Biol. Evol.">
        <title>Comparative Genomics of Early-Diverging Mushroom-Forming Fungi Provides Insights into the Origins of Lignocellulose Decay Capabilities.</title>
        <authorList>
            <person name="Nagy L.G."/>
            <person name="Riley R."/>
            <person name="Tritt A."/>
            <person name="Adam C."/>
            <person name="Daum C."/>
            <person name="Floudas D."/>
            <person name="Sun H."/>
            <person name="Yadav J.S."/>
            <person name="Pangilinan J."/>
            <person name="Larsson K.H."/>
            <person name="Matsuura K."/>
            <person name="Barry K."/>
            <person name="Labutti K."/>
            <person name="Kuo R."/>
            <person name="Ohm R.A."/>
            <person name="Bhattacharya S.S."/>
            <person name="Shirouzu T."/>
            <person name="Yoshinaga Y."/>
            <person name="Martin F.M."/>
            <person name="Grigoriev I.V."/>
            <person name="Hibbett D.S."/>
        </authorList>
    </citation>
    <scope>NUCLEOTIDE SEQUENCE [LARGE SCALE GENOMIC DNA]</scope>
    <source>
        <strain evidence="6 7">TUFC12733</strain>
    </source>
</reference>
<dbReference type="Proteomes" id="UP000076738">
    <property type="component" value="Unassembled WGS sequence"/>
</dbReference>
<proteinExistence type="predicted"/>
<organism evidence="6 7">
    <name type="scientific">Calocera viscosa (strain TUFC12733)</name>
    <dbReference type="NCBI Taxonomy" id="1330018"/>
    <lineage>
        <taxon>Eukaryota</taxon>
        <taxon>Fungi</taxon>
        <taxon>Dikarya</taxon>
        <taxon>Basidiomycota</taxon>
        <taxon>Agaricomycotina</taxon>
        <taxon>Dacrymycetes</taxon>
        <taxon>Dacrymycetales</taxon>
        <taxon>Dacrymycetaceae</taxon>
        <taxon>Calocera</taxon>
    </lineage>
</organism>
<keyword evidence="7" id="KW-1185">Reference proteome</keyword>
<dbReference type="AlphaFoldDB" id="A0A167M431"/>
<dbReference type="InterPro" id="IPR016694">
    <property type="entry name" value="UCP017292"/>
</dbReference>
<dbReference type="STRING" id="1330018.A0A167M431"/>
<evidence type="ECO:0000313" key="7">
    <source>
        <dbReference type="Proteomes" id="UP000076738"/>
    </source>
</evidence>
<dbReference type="SUPFAM" id="SSF161219">
    <property type="entry name" value="CHY zinc finger-like"/>
    <property type="match status" value="1"/>
</dbReference>
<evidence type="ECO:0000256" key="1">
    <source>
        <dbReference type="ARBA" id="ARBA00022723"/>
    </source>
</evidence>
<feature type="domain" description="CHY-type" evidence="5">
    <location>
        <begin position="29"/>
        <end position="112"/>
    </location>
</feature>
<evidence type="ECO:0000313" key="6">
    <source>
        <dbReference type="EMBL" id="KZO96314.1"/>
    </source>
</evidence>
<dbReference type="PANTHER" id="PTHR28082">
    <property type="entry name" value="ZINC FINGER PROTEIN"/>
    <property type="match status" value="1"/>
</dbReference>
<dbReference type="PIRSF" id="PIRSF017292">
    <property type="entry name" value="UCP017292_Znf_CHY"/>
    <property type="match status" value="1"/>
</dbReference>
<keyword evidence="1" id="KW-0479">Metal-binding</keyword>
<evidence type="ECO:0000259" key="5">
    <source>
        <dbReference type="PROSITE" id="PS51266"/>
    </source>
</evidence>
<dbReference type="GO" id="GO:0045041">
    <property type="term" value="P:protein import into mitochondrial intermembrane space"/>
    <property type="evidence" value="ECO:0007669"/>
    <property type="project" value="TreeGrafter"/>
</dbReference>
<keyword evidence="2 4" id="KW-0863">Zinc-finger</keyword>
<name>A0A167M431_CALVF</name>
<dbReference type="PROSITE" id="PS51266">
    <property type="entry name" value="ZF_CHY"/>
    <property type="match status" value="1"/>
</dbReference>
<evidence type="ECO:0000256" key="4">
    <source>
        <dbReference type="PROSITE-ProRule" id="PRU00601"/>
    </source>
</evidence>
<protein>
    <recommendedName>
        <fullName evidence="5">CHY-type domain-containing protein</fullName>
    </recommendedName>
</protein>